<protein>
    <recommendedName>
        <fullName evidence="8">Zn(2)-C6 fungal-type domain-containing protein</fullName>
    </recommendedName>
</protein>
<evidence type="ECO:0000256" key="1">
    <source>
        <dbReference type="ARBA" id="ARBA00004123"/>
    </source>
</evidence>
<dbReference type="PROSITE" id="PS50048">
    <property type="entry name" value="ZN2_CY6_FUNGAL_2"/>
    <property type="match status" value="1"/>
</dbReference>
<feature type="coiled-coil region" evidence="6">
    <location>
        <begin position="148"/>
        <end position="175"/>
    </location>
</feature>
<dbReference type="PANTHER" id="PTHR47338">
    <property type="entry name" value="ZN(II)2CYS6 TRANSCRIPTION FACTOR (EUROFUNG)-RELATED"/>
    <property type="match status" value="1"/>
</dbReference>
<accession>A0A9W4XYG5</accession>
<feature type="compositionally biased region" description="Low complexity" evidence="7">
    <location>
        <begin position="176"/>
        <end position="190"/>
    </location>
</feature>
<dbReference type="InterPro" id="IPR007219">
    <property type="entry name" value="XnlR_reg_dom"/>
</dbReference>
<dbReference type="GO" id="GO:0003677">
    <property type="term" value="F:DNA binding"/>
    <property type="evidence" value="ECO:0007669"/>
    <property type="project" value="InterPro"/>
</dbReference>
<dbReference type="AlphaFoldDB" id="A0A9W4XYG5"/>
<keyword evidence="2" id="KW-0479">Metal-binding</keyword>
<keyword evidence="6" id="KW-0175">Coiled coil</keyword>
<sequence length="851" mass="94238">MITRGNTPGLGTSANCLSTLARLSCGGFSQVRYSAPRLLTLPFASIMDESSQPYGSPQGLRKLSHHSPAADDDPDNWSAEGSSGDEASRSQNGGSSKRKRPLSVSCETCKQRKVKCDRGQPACGWCTKNHSVCVYLPRKKPGLRAGYGRELESRLDKLESLLHHQQQQIHRLSKAQLAPAAPSLSSDGSAFRSPSTLQAPHIPRAETALFLQKPGSFSSQPPLQPNYQVSDSRPVTAAASNGYPPPPQPPDEVPSAALGGFPRDSYAPNFPFNGDRLTSSSGPASLSNGDNDFPPYDLLYGLVDLFFRHVYPWCPILHRQTTLNSLFGDSSLDIADRIILHSIVATTLKFSTDARLTPEKRIQYHQNSKEKVLLYGIENSSVKSLQALVILSLDVIGCSNGPPGWNMLALITRSVVQLGLAMETYSPMVAPQYASIYTLRAIVLSEPKDWIEEESRRRLFWMIYVLDRYATVATAFEFALDEKEIDRKLPCRDELFTRNVPAETRWFHTSSRSDYNMNRPENLGSFSYYVEILGILSRVHIFLKRPVDITSLSDVETWQSEYRELDQTIEQWKYNLPADYGNAARLFTGPAMSKNLDSGLAMLHAAFHTTVIRLHSSAAYPTHRSPIFTPSFSASQRCLNAVESIVALCACIRDNGLLTKLGPPFAFSIWVAARVLLVHGSTIAHRVDQSINLLVSTLQEIGQYWEVGTRYANLLMRVLQEYQDSQRTPAAVNGERVTPSTVKILADMRRCAFDLDFLISRQPKTSNTRPVSVTPARTPGPNELEYLDVFDFFNMPRLPVSTLEGSAANYAASDGAVHNMSEGGNGSAAQNEFNITNYMVDASSDWFMKPS</sequence>
<keyword evidence="10" id="KW-1185">Reference proteome</keyword>
<evidence type="ECO:0000256" key="3">
    <source>
        <dbReference type="ARBA" id="ARBA00023015"/>
    </source>
</evidence>
<comment type="subcellular location">
    <subcellularLocation>
        <location evidence="1">Nucleus</location>
    </subcellularLocation>
</comment>
<reference evidence="9" key="1">
    <citation type="submission" date="2023-01" db="EMBL/GenBank/DDBJ databases">
        <authorList>
            <person name="Van Ghelder C."/>
            <person name="Rancurel C."/>
        </authorList>
    </citation>
    <scope>NUCLEOTIDE SEQUENCE</scope>
    <source>
        <strain evidence="9">CNCM I-4278</strain>
    </source>
</reference>
<dbReference type="GO" id="GO:0000981">
    <property type="term" value="F:DNA-binding transcription factor activity, RNA polymerase II-specific"/>
    <property type="evidence" value="ECO:0007669"/>
    <property type="project" value="InterPro"/>
</dbReference>
<dbReference type="Gene3D" id="4.10.240.10">
    <property type="entry name" value="Zn(2)-C6 fungal-type DNA-binding domain"/>
    <property type="match status" value="1"/>
</dbReference>
<dbReference type="OrthoDB" id="5376052at2759"/>
<dbReference type="GO" id="GO:0005634">
    <property type="term" value="C:nucleus"/>
    <property type="evidence" value="ECO:0007669"/>
    <property type="project" value="UniProtKB-SubCell"/>
</dbReference>
<evidence type="ECO:0000256" key="5">
    <source>
        <dbReference type="ARBA" id="ARBA00023242"/>
    </source>
</evidence>
<evidence type="ECO:0000313" key="9">
    <source>
        <dbReference type="EMBL" id="CAI6339652.1"/>
    </source>
</evidence>
<proteinExistence type="predicted"/>
<dbReference type="SUPFAM" id="SSF57701">
    <property type="entry name" value="Zn2/Cys6 DNA-binding domain"/>
    <property type="match status" value="1"/>
</dbReference>
<evidence type="ECO:0000259" key="8">
    <source>
        <dbReference type="PROSITE" id="PS50048"/>
    </source>
</evidence>
<evidence type="ECO:0000256" key="7">
    <source>
        <dbReference type="SAM" id="MobiDB-lite"/>
    </source>
</evidence>
<dbReference type="GO" id="GO:0008270">
    <property type="term" value="F:zinc ion binding"/>
    <property type="evidence" value="ECO:0007669"/>
    <property type="project" value="InterPro"/>
</dbReference>
<dbReference type="Pfam" id="PF04082">
    <property type="entry name" value="Fungal_trans"/>
    <property type="match status" value="1"/>
</dbReference>
<organism evidence="9 10">
    <name type="scientific">Periconia digitata</name>
    <dbReference type="NCBI Taxonomy" id="1303443"/>
    <lineage>
        <taxon>Eukaryota</taxon>
        <taxon>Fungi</taxon>
        <taxon>Dikarya</taxon>
        <taxon>Ascomycota</taxon>
        <taxon>Pezizomycotina</taxon>
        <taxon>Dothideomycetes</taxon>
        <taxon>Pleosporomycetidae</taxon>
        <taxon>Pleosporales</taxon>
        <taxon>Massarineae</taxon>
        <taxon>Periconiaceae</taxon>
        <taxon>Periconia</taxon>
    </lineage>
</organism>
<dbReference type="GO" id="GO:0006351">
    <property type="term" value="P:DNA-templated transcription"/>
    <property type="evidence" value="ECO:0007669"/>
    <property type="project" value="InterPro"/>
</dbReference>
<feature type="domain" description="Zn(2)-C6 fungal-type" evidence="8">
    <location>
        <begin position="105"/>
        <end position="135"/>
    </location>
</feature>
<dbReference type="InterPro" id="IPR050815">
    <property type="entry name" value="TF_fung"/>
</dbReference>
<keyword evidence="4" id="KW-0804">Transcription</keyword>
<evidence type="ECO:0000256" key="2">
    <source>
        <dbReference type="ARBA" id="ARBA00022723"/>
    </source>
</evidence>
<feature type="region of interest" description="Disordered" evidence="7">
    <location>
        <begin position="176"/>
        <end position="196"/>
    </location>
</feature>
<dbReference type="InterPro" id="IPR036864">
    <property type="entry name" value="Zn2-C6_fun-type_DNA-bd_sf"/>
</dbReference>
<dbReference type="InterPro" id="IPR001138">
    <property type="entry name" value="Zn2Cys6_DnaBD"/>
</dbReference>
<dbReference type="CDD" id="cd12148">
    <property type="entry name" value="fungal_TF_MHR"/>
    <property type="match status" value="1"/>
</dbReference>
<keyword evidence="5" id="KW-0539">Nucleus</keyword>
<dbReference type="EMBL" id="CAOQHR010000009">
    <property type="protein sequence ID" value="CAI6339652.1"/>
    <property type="molecule type" value="Genomic_DNA"/>
</dbReference>
<dbReference type="SMART" id="SM00066">
    <property type="entry name" value="GAL4"/>
    <property type="match status" value="1"/>
</dbReference>
<dbReference type="PROSITE" id="PS00463">
    <property type="entry name" value="ZN2_CY6_FUNGAL_1"/>
    <property type="match status" value="1"/>
</dbReference>
<dbReference type="Pfam" id="PF00172">
    <property type="entry name" value="Zn_clus"/>
    <property type="match status" value="1"/>
</dbReference>
<feature type="region of interest" description="Disordered" evidence="7">
    <location>
        <begin position="50"/>
        <end position="102"/>
    </location>
</feature>
<comment type="caution">
    <text evidence="9">The sequence shown here is derived from an EMBL/GenBank/DDBJ whole genome shotgun (WGS) entry which is preliminary data.</text>
</comment>
<dbReference type="PANTHER" id="PTHR47338:SF28">
    <property type="entry name" value="C6 TRANSCRIPTION FACTOR"/>
    <property type="match status" value="1"/>
</dbReference>
<gene>
    <name evidence="9" type="ORF">PDIGIT_LOCUS12815</name>
</gene>
<evidence type="ECO:0000256" key="4">
    <source>
        <dbReference type="ARBA" id="ARBA00023163"/>
    </source>
</evidence>
<name>A0A9W4XYG5_9PLEO</name>
<evidence type="ECO:0000256" key="6">
    <source>
        <dbReference type="SAM" id="Coils"/>
    </source>
</evidence>
<dbReference type="Proteomes" id="UP001152607">
    <property type="component" value="Unassembled WGS sequence"/>
</dbReference>
<keyword evidence="3" id="KW-0805">Transcription regulation</keyword>
<dbReference type="CDD" id="cd00067">
    <property type="entry name" value="GAL4"/>
    <property type="match status" value="1"/>
</dbReference>
<feature type="compositionally biased region" description="Pro residues" evidence="7">
    <location>
        <begin position="243"/>
        <end position="252"/>
    </location>
</feature>
<feature type="region of interest" description="Disordered" evidence="7">
    <location>
        <begin position="235"/>
        <end position="260"/>
    </location>
</feature>
<evidence type="ECO:0000313" key="10">
    <source>
        <dbReference type="Proteomes" id="UP001152607"/>
    </source>
</evidence>
<dbReference type="SMART" id="SM00906">
    <property type="entry name" value="Fungal_trans"/>
    <property type="match status" value="1"/>
</dbReference>